<evidence type="ECO:0000256" key="1">
    <source>
        <dbReference type="ARBA" id="ARBA00022723"/>
    </source>
</evidence>
<dbReference type="InterPro" id="IPR013154">
    <property type="entry name" value="ADH-like_N"/>
</dbReference>
<dbReference type="RefSeq" id="WP_204891759.1">
    <property type="nucleotide sequence ID" value="NZ_JBHUFW010000005.1"/>
</dbReference>
<dbReference type="InterPro" id="IPR011032">
    <property type="entry name" value="GroES-like_sf"/>
</dbReference>
<dbReference type="Pfam" id="PF08240">
    <property type="entry name" value="ADH_N"/>
    <property type="match status" value="1"/>
</dbReference>
<keyword evidence="1 4" id="KW-0479">Metal-binding</keyword>
<protein>
    <submittedName>
        <fullName evidence="6">Zinc-binding dehydrogenase</fullName>
    </submittedName>
</protein>
<evidence type="ECO:0000313" key="6">
    <source>
        <dbReference type="EMBL" id="MFD1862849.1"/>
    </source>
</evidence>
<comment type="similarity">
    <text evidence="4">Belongs to the zinc-containing alcohol dehydrogenase family.</text>
</comment>
<dbReference type="InterPro" id="IPR036291">
    <property type="entry name" value="NAD(P)-bd_dom_sf"/>
</dbReference>
<sequence>MSNEPAMEKGRVAVMDEPEKLSYREYDLPKPGPGAVLLKVLRSNICGSELHIWRGQHPTKKKGVLGHEMIGEVHSLGEGVDTDFAGEPIKKGDRIVSAYYITCRKCAACREGHFHLCEHAYDFWNQAPEESPHFHGTFASHYYIHPDQYFYKVPDNVSEASAASANCALSQVYFGLDKSGVTYGQTIVIQGAGGLGLNAIAVAKEKGATVIAIDGVEGRLKQAEQFGADHVLNMNDYGSTAERAQAVLDLTGGIGADMAMEVTGVPAAFAEGIHLIRPGGKYVTIGNITPGKMVEFDPGLLTRKSIQIIPVVRYNPWYLYKALKFLSDTQGKYPFDDMMDAEFSIDEIKLALDKSAAREVTRASIVMERP</sequence>
<keyword evidence="3" id="KW-0560">Oxidoreductase</keyword>
<keyword evidence="2 4" id="KW-0862">Zinc</keyword>
<evidence type="ECO:0000313" key="7">
    <source>
        <dbReference type="Proteomes" id="UP001597273"/>
    </source>
</evidence>
<dbReference type="SUPFAM" id="SSF51735">
    <property type="entry name" value="NAD(P)-binding Rossmann-fold domains"/>
    <property type="match status" value="1"/>
</dbReference>
<dbReference type="EMBL" id="JBHUFW010000005">
    <property type="protein sequence ID" value="MFD1862849.1"/>
    <property type="molecule type" value="Genomic_DNA"/>
</dbReference>
<dbReference type="PROSITE" id="PS00059">
    <property type="entry name" value="ADH_ZINC"/>
    <property type="match status" value="1"/>
</dbReference>
<dbReference type="Gene3D" id="3.40.50.720">
    <property type="entry name" value="NAD(P)-binding Rossmann-like Domain"/>
    <property type="match status" value="1"/>
</dbReference>
<reference evidence="7" key="1">
    <citation type="journal article" date="2019" name="Int. J. Syst. Evol. Microbiol.">
        <title>The Global Catalogue of Microorganisms (GCM) 10K type strain sequencing project: providing services to taxonomists for standard genome sequencing and annotation.</title>
        <authorList>
            <consortium name="The Broad Institute Genomics Platform"/>
            <consortium name="The Broad Institute Genome Sequencing Center for Infectious Disease"/>
            <person name="Wu L."/>
            <person name="Ma J."/>
        </authorList>
    </citation>
    <scope>NUCLEOTIDE SEQUENCE [LARGE SCALE GENOMIC DNA]</scope>
    <source>
        <strain evidence="7">CGMCC 1.15475</strain>
    </source>
</reference>
<dbReference type="PANTHER" id="PTHR43401:SF2">
    <property type="entry name" value="L-THREONINE 3-DEHYDROGENASE"/>
    <property type="match status" value="1"/>
</dbReference>
<dbReference type="SMART" id="SM00829">
    <property type="entry name" value="PKS_ER"/>
    <property type="match status" value="1"/>
</dbReference>
<dbReference type="InterPro" id="IPR020843">
    <property type="entry name" value="ER"/>
</dbReference>
<accession>A0ABW4QH11</accession>
<evidence type="ECO:0000256" key="3">
    <source>
        <dbReference type="ARBA" id="ARBA00023002"/>
    </source>
</evidence>
<dbReference type="Pfam" id="PF00107">
    <property type="entry name" value="ADH_zinc_N"/>
    <property type="match status" value="1"/>
</dbReference>
<name>A0ABW4QH11_9BACL</name>
<evidence type="ECO:0000256" key="2">
    <source>
        <dbReference type="ARBA" id="ARBA00022833"/>
    </source>
</evidence>
<evidence type="ECO:0000259" key="5">
    <source>
        <dbReference type="SMART" id="SM00829"/>
    </source>
</evidence>
<comment type="caution">
    <text evidence="6">The sequence shown here is derived from an EMBL/GenBank/DDBJ whole genome shotgun (WGS) entry which is preliminary data.</text>
</comment>
<dbReference type="SUPFAM" id="SSF50129">
    <property type="entry name" value="GroES-like"/>
    <property type="match status" value="1"/>
</dbReference>
<gene>
    <name evidence="6" type="ORF">ACFSDB_07890</name>
</gene>
<dbReference type="Proteomes" id="UP001597273">
    <property type="component" value="Unassembled WGS sequence"/>
</dbReference>
<evidence type="ECO:0000256" key="4">
    <source>
        <dbReference type="RuleBase" id="RU361277"/>
    </source>
</evidence>
<keyword evidence="7" id="KW-1185">Reference proteome</keyword>
<dbReference type="InterPro" id="IPR050129">
    <property type="entry name" value="Zn_alcohol_dh"/>
</dbReference>
<organism evidence="6 7">
    <name type="scientific">Planococcus chinensis</name>
    <dbReference type="NCBI Taxonomy" id="272917"/>
    <lineage>
        <taxon>Bacteria</taxon>
        <taxon>Bacillati</taxon>
        <taxon>Bacillota</taxon>
        <taxon>Bacilli</taxon>
        <taxon>Bacillales</taxon>
        <taxon>Caryophanaceae</taxon>
        <taxon>Planococcus</taxon>
    </lineage>
</organism>
<proteinExistence type="inferred from homology"/>
<dbReference type="InterPro" id="IPR002328">
    <property type="entry name" value="ADH_Zn_CS"/>
</dbReference>
<comment type="cofactor">
    <cofactor evidence="4">
        <name>Zn(2+)</name>
        <dbReference type="ChEBI" id="CHEBI:29105"/>
    </cofactor>
</comment>
<dbReference type="PANTHER" id="PTHR43401">
    <property type="entry name" value="L-THREONINE 3-DEHYDROGENASE"/>
    <property type="match status" value="1"/>
</dbReference>
<feature type="domain" description="Enoyl reductase (ER)" evidence="5">
    <location>
        <begin position="16"/>
        <end position="331"/>
    </location>
</feature>
<dbReference type="CDD" id="cd08231">
    <property type="entry name" value="MDR_TM0436_like"/>
    <property type="match status" value="1"/>
</dbReference>
<dbReference type="InterPro" id="IPR013149">
    <property type="entry name" value="ADH-like_C"/>
</dbReference>
<dbReference type="Gene3D" id="3.90.180.10">
    <property type="entry name" value="Medium-chain alcohol dehydrogenases, catalytic domain"/>
    <property type="match status" value="1"/>
</dbReference>